<organism evidence="3 4">
    <name type="scientific">Neisseria oralis</name>
    <dbReference type="NCBI Taxonomy" id="1107316"/>
    <lineage>
        <taxon>Bacteria</taxon>
        <taxon>Pseudomonadati</taxon>
        <taxon>Pseudomonadota</taxon>
        <taxon>Betaproteobacteria</taxon>
        <taxon>Neisseriales</taxon>
        <taxon>Neisseriaceae</taxon>
        <taxon>Neisseria</taxon>
    </lineage>
</organism>
<dbReference type="PANTHER" id="PTHR40278:SF2">
    <property type="entry name" value="TYPE IV PILUS INNER MEMBRANE COMPONENT PILN"/>
    <property type="match status" value="1"/>
</dbReference>
<gene>
    <name evidence="3" type="ORF">ACI43T_04415</name>
</gene>
<comment type="caution">
    <text evidence="3">The sequence shown here is derived from an EMBL/GenBank/DDBJ whole genome shotgun (WGS) entry which is preliminary data.</text>
</comment>
<evidence type="ECO:0000313" key="4">
    <source>
        <dbReference type="Proteomes" id="UP001621964"/>
    </source>
</evidence>
<dbReference type="Proteomes" id="UP001621964">
    <property type="component" value="Unassembled WGS sequence"/>
</dbReference>
<dbReference type="InterPro" id="IPR007813">
    <property type="entry name" value="PilN"/>
</dbReference>
<keyword evidence="2" id="KW-0812">Transmembrane</keyword>
<protein>
    <submittedName>
        <fullName evidence="3">PilN domain-containing protein</fullName>
    </submittedName>
</protein>
<dbReference type="EMBL" id="JBJGEB010000003">
    <property type="protein sequence ID" value="MFK7641742.1"/>
    <property type="molecule type" value="Genomic_DNA"/>
</dbReference>
<dbReference type="InterPro" id="IPR052534">
    <property type="entry name" value="Extracell_DNA_Util/SecSys_Comp"/>
</dbReference>
<name>A0ABW8Q2F7_9NEIS</name>
<keyword evidence="1" id="KW-0175">Coiled coil</keyword>
<dbReference type="PANTHER" id="PTHR40278">
    <property type="entry name" value="DNA UTILIZATION PROTEIN HOFN"/>
    <property type="match status" value="1"/>
</dbReference>
<feature type="coiled-coil region" evidence="1">
    <location>
        <begin position="50"/>
        <end position="97"/>
    </location>
</feature>
<evidence type="ECO:0000256" key="2">
    <source>
        <dbReference type="SAM" id="Phobius"/>
    </source>
</evidence>
<dbReference type="Pfam" id="PF05137">
    <property type="entry name" value="PilN"/>
    <property type="match status" value="1"/>
</dbReference>
<feature type="transmembrane region" description="Helical" evidence="2">
    <location>
        <begin position="26"/>
        <end position="46"/>
    </location>
</feature>
<keyword evidence="2" id="KW-0472">Membrane</keyword>
<evidence type="ECO:0000313" key="3">
    <source>
        <dbReference type="EMBL" id="MFK7641742.1"/>
    </source>
</evidence>
<reference evidence="3 4" key="1">
    <citation type="submission" date="2024-11" db="EMBL/GenBank/DDBJ databases">
        <authorList>
            <person name="Mikucki A.G."/>
            <person name="Kahler C.M."/>
        </authorList>
    </citation>
    <scope>NUCLEOTIDE SEQUENCE [LARGE SCALE GENOMIC DNA]</scope>
    <source>
        <strain evidence="3 4">EXNM717</strain>
    </source>
</reference>
<dbReference type="RefSeq" id="WP_314764423.1">
    <property type="nucleotide sequence ID" value="NZ_JBJGEB010000003.1"/>
</dbReference>
<dbReference type="SUPFAM" id="SSF46579">
    <property type="entry name" value="Prefoldin"/>
    <property type="match status" value="1"/>
</dbReference>
<sequence length="196" mass="22248">MIEFTKINLLPYREEIKQRKKQQFNILMLSALLVGVGLSVLAYVSINSAISNQESRNQFLETEISKLDTDLGEIKKLQQEKENFLAKKQKVEELQEKRSQAAYIIDTLNVLTPENTYLTAVNAENPTTYTITGRAMSDNKIAMLMRALPSTGVFSQPELLSIKKNDNYQEFTLRVLLNQSTPSVSVTETNPQSQEQ</sequence>
<keyword evidence="4" id="KW-1185">Reference proteome</keyword>
<evidence type="ECO:0000256" key="1">
    <source>
        <dbReference type="SAM" id="Coils"/>
    </source>
</evidence>
<accession>A0ABW8Q2F7</accession>
<keyword evidence="2" id="KW-1133">Transmembrane helix</keyword>
<proteinExistence type="predicted"/>